<dbReference type="SMART" id="SM01232">
    <property type="entry name" value="H2TH"/>
    <property type="match status" value="1"/>
</dbReference>
<dbReference type="PROSITE" id="PS51066">
    <property type="entry name" value="ZF_FPG_2"/>
    <property type="match status" value="1"/>
</dbReference>
<evidence type="ECO:0000256" key="2">
    <source>
        <dbReference type="ARBA" id="ARBA00009409"/>
    </source>
</evidence>
<dbReference type="GO" id="GO:0034039">
    <property type="term" value="F:8-oxo-7,8-dihydroguanine DNA N-glycosylase activity"/>
    <property type="evidence" value="ECO:0007669"/>
    <property type="project" value="TreeGrafter"/>
</dbReference>
<keyword evidence="13 15" id="KW-0326">Glycosidase</keyword>
<dbReference type="InterPro" id="IPR010979">
    <property type="entry name" value="Ribosomal_uS13-like_H2TH"/>
</dbReference>
<dbReference type="Gene3D" id="3.20.190.10">
    <property type="entry name" value="MutM-like, N-terminal"/>
    <property type="match status" value="1"/>
</dbReference>
<dbReference type="CDD" id="cd08966">
    <property type="entry name" value="EcFpg-like_N"/>
    <property type="match status" value="1"/>
</dbReference>
<dbReference type="Proteomes" id="UP000253908">
    <property type="component" value="Chromosome"/>
</dbReference>
<dbReference type="GO" id="GO:0008270">
    <property type="term" value="F:zinc ion binding"/>
    <property type="evidence" value="ECO:0007669"/>
    <property type="project" value="UniProtKB-UniRule"/>
</dbReference>
<keyword evidence="5 15" id="KW-0227">DNA damage</keyword>
<evidence type="ECO:0000256" key="11">
    <source>
        <dbReference type="ARBA" id="ARBA00023239"/>
    </source>
</evidence>
<keyword evidence="19" id="KW-1185">Reference proteome</keyword>
<proteinExistence type="inferred from homology"/>
<evidence type="ECO:0000256" key="10">
    <source>
        <dbReference type="ARBA" id="ARBA00023204"/>
    </source>
</evidence>
<dbReference type="SUPFAM" id="SSF81624">
    <property type="entry name" value="N-terminal domain of MutM-like DNA repair proteins"/>
    <property type="match status" value="1"/>
</dbReference>
<keyword evidence="10 15" id="KW-0234">DNA repair</keyword>
<evidence type="ECO:0000256" key="8">
    <source>
        <dbReference type="ARBA" id="ARBA00022833"/>
    </source>
</evidence>
<reference evidence="19" key="1">
    <citation type="submission" date="2017-11" db="EMBL/GenBank/DDBJ databases">
        <authorList>
            <person name="Zhu W."/>
        </authorList>
    </citation>
    <scope>NUCLEOTIDE SEQUENCE [LARGE SCALE GENOMIC DNA]</scope>
    <source>
        <strain evidence="19">160</strain>
    </source>
</reference>
<accession>A0A345PI31</accession>
<dbReference type="GO" id="GO:0140078">
    <property type="term" value="F:class I DNA-(apurinic or apyrimidinic site) endonuclease activity"/>
    <property type="evidence" value="ECO:0007669"/>
    <property type="project" value="UniProtKB-EC"/>
</dbReference>
<comment type="cofactor">
    <cofactor evidence="15">
        <name>Zn(2+)</name>
        <dbReference type="ChEBI" id="CHEBI:29105"/>
    </cofactor>
    <text evidence="15">Binds 1 zinc ion per subunit.</text>
</comment>
<name>A0A345PI31_9BACI</name>
<dbReference type="EC" id="3.2.2.23" evidence="15"/>
<comment type="catalytic activity">
    <reaction evidence="1 15">
        <text>Hydrolysis of DNA containing ring-opened 7-methylguanine residues, releasing 2,6-diamino-4-hydroxy-5-(N-methyl)formamidopyrimidine.</text>
        <dbReference type="EC" id="3.2.2.23"/>
    </reaction>
</comment>
<dbReference type="OrthoDB" id="9800855at2"/>
<keyword evidence="11 15" id="KW-0456">Lyase</keyword>
<dbReference type="Pfam" id="PF01149">
    <property type="entry name" value="Fapy_DNA_glyco"/>
    <property type="match status" value="1"/>
</dbReference>
<evidence type="ECO:0000256" key="4">
    <source>
        <dbReference type="ARBA" id="ARBA00022723"/>
    </source>
</evidence>
<evidence type="ECO:0000313" key="18">
    <source>
        <dbReference type="EMBL" id="AXI09661.1"/>
    </source>
</evidence>
<evidence type="ECO:0000256" key="9">
    <source>
        <dbReference type="ARBA" id="ARBA00023125"/>
    </source>
</evidence>
<feature type="domain" description="FPG-type" evidence="16">
    <location>
        <begin position="240"/>
        <end position="274"/>
    </location>
</feature>
<organism evidence="18 19">
    <name type="scientific">Oceanobacillus zhaokaii</name>
    <dbReference type="NCBI Taxonomy" id="2052660"/>
    <lineage>
        <taxon>Bacteria</taxon>
        <taxon>Bacillati</taxon>
        <taxon>Bacillota</taxon>
        <taxon>Bacilli</taxon>
        <taxon>Bacillales</taxon>
        <taxon>Bacillaceae</taxon>
        <taxon>Oceanobacillus</taxon>
    </lineage>
</organism>
<dbReference type="InterPro" id="IPR010663">
    <property type="entry name" value="Znf_FPG/IleRS"/>
</dbReference>
<evidence type="ECO:0000256" key="12">
    <source>
        <dbReference type="ARBA" id="ARBA00023268"/>
    </source>
</evidence>
<sequence>MPELPEVETIKNTLKSFVIGKTIENITVNWSKIIKEPDDIDRFKQLLIGETIRDMTRRGKFLLFHFDHYVLVSHLRMEGKYSVNRADEPVKKHTHVIFSFTNGEELRYNDVRKFGTMHVFPKNEELLHNPLKKLGPEPFDAAFTFDYFSEKLWKTERVIKQVLLDQTIVTGLGNIYVDETLFKAGVHPLKPANKLTDNEIKQIQAAAIETLSDAVKQGGTTIRSYVNGNGEMGMFQQELFVYGQEGTACKHCGDEIVKSKVGGRGTHICPSCQKR</sequence>
<dbReference type="Pfam" id="PF06827">
    <property type="entry name" value="zf-FPG_IleRS"/>
    <property type="match status" value="1"/>
</dbReference>
<dbReference type="GO" id="GO:0003684">
    <property type="term" value="F:damaged DNA binding"/>
    <property type="evidence" value="ECO:0007669"/>
    <property type="project" value="InterPro"/>
</dbReference>
<dbReference type="InterPro" id="IPR035937">
    <property type="entry name" value="FPG_N"/>
</dbReference>
<evidence type="ECO:0000313" key="19">
    <source>
        <dbReference type="Proteomes" id="UP000253908"/>
    </source>
</evidence>
<dbReference type="InterPro" id="IPR015886">
    <property type="entry name" value="H2TH_FPG"/>
</dbReference>
<keyword evidence="6 15" id="KW-0863">Zinc-finger</keyword>
<feature type="active site" description="Schiff-base intermediate with DNA" evidence="15">
    <location>
        <position position="2"/>
    </location>
</feature>
<evidence type="ECO:0000256" key="14">
    <source>
        <dbReference type="ARBA" id="ARBA00044632"/>
    </source>
</evidence>
<evidence type="ECO:0000256" key="15">
    <source>
        <dbReference type="HAMAP-Rule" id="MF_00103"/>
    </source>
</evidence>
<dbReference type="HAMAP" id="MF_00103">
    <property type="entry name" value="Fapy_DNA_glycosyl"/>
    <property type="match status" value="1"/>
</dbReference>
<dbReference type="PANTHER" id="PTHR22993">
    <property type="entry name" value="FORMAMIDOPYRIMIDINE-DNA GLYCOSYLASE"/>
    <property type="match status" value="1"/>
</dbReference>
<dbReference type="NCBIfam" id="TIGR00577">
    <property type="entry name" value="fpg"/>
    <property type="match status" value="1"/>
</dbReference>
<feature type="domain" description="Formamidopyrimidine-DNA glycosylase catalytic" evidence="17">
    <location>
        <begin position="2"/>
        <end position="115"/>
    </location>
</feature>
<feature type="active site" description="Proton donor; for delta-elimination activity" evidence="15">
    <location>
        <position position="264"/>
    </location>
</feature>
<keyword evidence="9 15" id="KW-0238">DNA-binding</keyword>
<feature type="binding site" evidence="15">
    <location>
        <position position="93"/>
    </location>
    <ligand>
        <name>DNA</name>
        <dbReference type="ChEBI" id="CHEBI:16991"/>
    </ligand>
</feature>
<dbReference type="NCBIfam" id="NF002211">
    <property type="entry name" value="PRK01103.1"/>
    <property type="match status" value="1"/>
</dbReference>
<dbReference type="InterPro" id="IPR015887">
    <property type="entry name" value="DNA_glyclase_Znf_dom_DNA_BS"/>
</dbReference>
<evidence type="ECO:0000256" key="7">
    <source>
        <dbReference type="ARBA" id="ARBA00022801"/>
    </source>
</evidence>
<keyword evidence="8 15" id="KW-0862">Zinc</keyword>
<dbReference type="InterPro" id="IPR020629">
    <property type="entry name" value="FPG_Glyclase"/>
</dbReference>
<dbReference type="SUPFAM" id="SSF46946">
    <property type="entry name" value="S13-like H2TH domain"/>
    <property type="match status" value="1"/>
</dbReference>
<dbReference type="KEGG" id="ocn:CUC15_12335"/>
<dbReference type="PROSITE" id="PS51068">
    <property type="entry name" value="FPG_CAT"/>
    <property type="match status" value="1"/>
</dbReference>
<comment type="caution">
    <text evidence="15">Lacks conserved residue(s) required for the propagation of feature annotation.</text>
</comment>
<dbReference type="InterPro" id="IPR012319">
    <property type="entry name" value="FPG_cat"/>
</dbReference>
<feature type="active site" description="Proton donor" evidence="15">
    <location>
        <position position="3"/>
    </location>
</feature>
<evidence type="ECO:0000256" key="3">
    <source>
        <dbReference type="ARBA" id="ARBA00011245"/>
    </source>
</evidence>
<dbReference type="AlphaFoldDB" id="A0A345PI31"/>
<dbReference type="PANTHER" id="PTHR22993:SF9">
    <property type="entry name" value="FORMAMIDOPYRIMIDINE-DNA GLYCOSYLASE"/>
    <property type="match status" value="1"/>
</dbReference>
<comment type="similarity">
    <text evidence="2 15">Belongs to the FPG family.</text>
</comment>
<dbReference type="FunFam" id="1.10.8.50:FF:000003">
    <property type="entry name" value="Formamidopyrimidine-DNA glycosylase"/>
    <property type="match status" value="1"/>
</dbReference>
<keyword evidence="12 15" id="KW-0511">Multifunctional enzyme</keyword>
<comment type="subunit">
    <text evidence="3 15">Monomer.</text>
</comment>
<feature type="active site" description="Proton donor; for beta-elimination activity" evidence="15">
    <location>
        <position position="60"/>
    </location>
</feature>
<dbReference type="EC" id="4.2.99.18" evidence="15"/>
<evidence type="ECO:0000259" key="16">
    <source>
        <dbReference type="PROSITE" id="PS51066"/>
    </source>
</evidence>
<dbReference type="GO" id="GO:0003690">
    <property type="term" value="F:double-stranded DNA binding"/>
    <property type="evidence" value="ECO:0007669"/>
    <property type="project" value="UniProtKB-ARBA"/>
</dbReference>
<evidence type="ECO:0000256" key="5">
    <source>
        <dbReference type="ARBA" id="ARBA00022763"/>
    </source>
</evidence>
<comment type="function">
    <text evidence="15">Involved in base excision repair of DNA damaged by oxidation or by mutagenic agents. Acts as DNA glycosylase that recognizes and removes damaged bases. Has a preference for oxidized purines, such as 7,8-dihydro-8-oxoguanine (8-oxoG). Has AP (apurinic/apyrimidinic) lyase activity and introduces nicks in the DNA strand. Cleaves the DNA backbone by beta-delta elimination to generate a single-strand break at the site of the removed base with both 3'- and 5'-phosphates.</text>
</comment>
<evidence type="ECO:0000256" key="6">
    <source>
        <dbReference type="ARBA" id="ARBA00022771"/>
    </source>
</evidence>
<keyword evidence="4 15" id="KW-0479">Metal-binding</keyword>
<protein>
    <recommendedName>
        <fullName evidence="15">Formamidopyrimidine-DNA glycosylase</fullName>
        <shortName evidence="15">Fapy-DNA glycosylase</shortName>
        <ecNumber evidence="15">3.2.2.23</ecNumber>
    </recommendedName>
    <alternativeName>
        <fullName evidence="15">DNA-(apurinic or apyrimidinic site) lyase MutM</fullName>
        <shortName evidence="15">AP lyase MutM</shortName>
        <ecNumber evidence="15">4.2.99.18</ecNumber>
    </alternativeName>
</protein>
<dbReference type="InterPro" id="IPR000214">
    <property type="entry name" value="Znf_DNA_glyclase/AP_lyase"/>
</dbReference>
<dbReference type="SUPFAM" id="SSF57716">
    <property type="entry name" value="Glucocorticoid receptor-like (DNA-binding domain)"/>
    <property type="match status" value="1"/>
</dbReference>
<dbReference type="SMART" id="SM00898">
    <property type="entry name" value="Fapy_DNA_glyco"/>
    <property type="match status" value="1"/>
</dbReference>
<evidence type="ECO:0000259" key="17">
    <source>
        <dbReference type="PROSITE" id="PS51068"/>
    </source>
</evidence>
<evidence type="ECO:0000256" key="13">
    <source>
        <dbReference type="ARBA" id="ARBA00023295"/>
    </source>
</evidence>
<comment type="catalytic activity">
    <reaction evidence="14 15">
        <text>2'-deoxyribonucleotide-(2'-deoxyribose 5'-phosphate)-2'-deoxyribonucleotide-DNA = a 3'-end 2'-deoxyribonucleotide-(2,3-dehydro-2,3-deoxyribose 5'-phosphate)-DNA + a 5'-end 5'-phospho-2'-deoxyribonucleoside-DNA + H(+)</text>
        <dbReference type="Rhea" id="RHEA:66592"/>
        <dbReference type="Rhea" id="RHEA-COMP:13180"/>
        <dbReference type="Rhea" id="RHEA-COMP:16897"/>
        <dbReference type="Rhea" id="RHEA-COMP:17067"/>
        <dbReference type="ChEBI" id="CHEBI:15378"/>
        <dbReference type="ChEBI" id="CHEBI:136412"/>
        <dbReference type="ChEBI" id="CHEBI:157695"/>
        <dbReference type="ChEBI" id="CHEBI:167181"/>
        <dbReference type="EC" id="4.2.99.18"/>
    </reaction>
</comment>
<dbReference type="Pfam" id="PF06831">
    <property type="entry name" value="H2TH"/>
    <property type="match status" value="1"/>
</dbReference>
<dbReference type="EMBL" id="CP024848">
    <property type="protein sequence ID" value="AXI09661.1"/>
    <property type="molecule type" value="Genomic_DNA"/>
</dbReference>
<dbReference type="PROSITE" id="PS01242">
    <property type="entry name" value="ZF_FPG_1"/>
    <property type="match status" value="1"/>
</dbReference>
<dbReference type="Gene3D" id="1.10.8.50">
    <property type="match status" value="1"/>
</dbReference>
<feature type="binding site" evidence="15">
    <location>
        <position position="112"/>
    </location>
    <ligand>
        <name>DNA</name>
        <dbReference type="ChEBI" id="CHEBI:16991"/>
    </ligand>
</feature>
<gene>
    <name evidence="15" type="primary">mutM</name>
    <name evidence="15" type="synonym">fpg</name>
    <name evidence="18" type="ORF">CUC15_12335</name>
</gene>
<dbReference type="GO" id="GO:0006284">
    <property type="term" value="P:base-excision repair"/>
    <property type="evidence" value="ECO:0007669"/>
    <property type="project" value="InterPro"/>
</dbReference>
<dbReference type="RefSeq" id="WP_114916948.1">
    <property type="nucleotide sequence ID" value="NZ_CP024848.1"/>
</dbReference>
<dbReference type="FunFam" id="3.20.190.10:FF:000001">
    <property type="entry name" value="Formamidopyrimidine-DNA glycosylase"/>
    <property type="match status" value="1"/>
</dbReference>
<evidence type="ECO:0000256" key="1">
    <source>
        <dbReference type="ARBA" id="ARBA00001668"/>
    </source>
</evidence>
<keyword evidence="7 15" id="KW-0378">Hydrolase</keyword>